<feature type="region of interest" description="Disordered" evidence="4">
    <location>
        <begin position="1"/>
        <end position="57"/>
    </location>
</feature>
<feature type="compositionally biased region" description="Polar residues" evidence="4">
    <location>
        <begin position="1"/>
        <end position="21"/>
    </location>
</feature>
<dbReference type="AlphaFoldDB" id="A0A7S0HW22"/>
<keyword evidence="1" id="KW-0805">Transcription regulation</keyword>
<dbReference type="InterPro" id="IPR001387">
    <property type="entry name" value="Cro/C1-type_HTH"/>
</dbReference>
<sequence>MPQRGVQQGQDWSTVSFSNRPQSAASSSHQKQQGLKDAQRAGGAIDTSAKFGGGKNGGLTAAAAEAHRLDNDTGEGSHAKVPTELKLALQKARNAKGISQKQLATQLNMQPQVVNEYESGKAIPNNAVIAKFEKALGCKLPRVAKAKKTAE</sequence>
<dbReference type="InterPro" id="IPR013729">
    <property type="entry name" value="MBF1_N"/>
</dbReference>
<feature type="domain" description="HTH cro/C1-type" evidence="5">
    <location>
        <begin position="89"/>
        <end position="143"/>
    </location>
</feature>
<dbReference type="CDD" id="cd00093">
    <property type="entry name" value="HTH_XRE"/>
    <property type="match status" value="1"/>
</dbReference>
<name>A0A7S0HW22_9EUKA</name>
<dbReference type="PANTHER" id="PTHR10245">
    <property type="entry name" value="ENDOTHELIAL DIFFERENTIATION-RELATED FACTOR 1 MULTIPROTEIN BRIDGING FACTOR 1"/>
    <property type="match status" value="1"/>
</dbReference>
<feature type="compositionally biased region" description="Low complexity" evidence="4">
    <location>
        <begin position="22"/>
        <end position="33"/>
    </location>
</feature>
<evidence type="ECO:0000259" key="5">
    <source>
        <dbReference type="PROSITE" id="PS50943"/>
    </source>
</evidence>
<dbReference type="InterPro" id="IPR010982">
    <property type="entry name" value="Lambda_DNA-bd_dom_sf"/>
</dbReference>
<dbReference type="GO" id="GO:0005634">
    <property type="term" value="C:nucleus"/>
    <property type="evidence" value="ECO:0007669"/>
    <property type="project" value="TreeGrafter"/>
</dbReference>
<protein>
    <recommendedName>
        <fullName evidence="5">HTH cro/C1-type domain-containing protein</fullName>
    </recommendedName>
</protein>
<dbReference type="Pfam" id="PF01381">
    <property type="entry name" value="HTH_3"/>
    <property type="match status" value="1"/>
</dbReference>
<reference evidence="6" key="1">
    <citation type="submission" date="2021-01" db="EMBL/GenBank/DDBJ databases">
        <authorList>
            <person name="Corre E."/>
            <person name="Pelletier E."/>
            <person name="Niang G."/>
            <person name="Scheremetjew M."/>
            <person name="Finn R."/>
            <person name="Kale V."/>
            <person name="Holt S."/>
            <person name="Cochrane G."/>
            <person name="Meng A."/>
            <person name="Brown T."/>
            <person name="Cohen L."/>
        </authorList>
    </citation>
    <scope>NUCLEOTIDE SEQUENCE</scope>
    <source>
        <strain evidence="6">CCMP1374</strain>
    </source>
</reference>
<dbReference type="EMBL" id="HBEP01030497">
    <property type="protein sequence ID" value="CAD8503664.1"/>
    <property type="molecule type" value="Transcribed_RNA"/>
</dbReference>
<evidence type="ECO:0000313" key="6">
    <source>
        <dbReference type="EMBL" id="CAD8503664.1"/>
    </source>
</evidence>
<gene>
    <name evidence="6" type="ORF">PANT1444_LOCUS17238</name>
</gene>
<dbReference type="SMART" id="SM00530">
    <property type="entry name" value="HTH_XRE"/>
    <property type="match status" value="1"/>
</dbReference>
<accession>A0A7S0HW22</accession>
<dbReference type="PANTHER" id="PTHR10245:SF15">
    <property type="entry name" value="ENDOTHELIAL DIFFERENTIATION-RELATED FACTOR 1"/>
    <property type="match status" value="1"/>
</dbReference>
<dbReference type="Pfam" id="PF08523">
    <property type="entry name" value="MBF1"/>
    <property type="match status" value="1"/>
</dbReference>
<keyword evidence="3" id="KW-0804">Transcription</keyword>
<evidence type="ECO:0000256" key="2">
    <source>
        <dbReference type="ARBA" id="ARBA00023125"/>
    </source>
</evidence>
<proteinExistence type="predicted"/>
<evidence type="ECO:0000256" key="1">
    <source>
        <dbReference type="ARBA" id="ARBA00023015"/>
    </source>
</evidence>
<evidence type="ECO:0000256" key="3">
    <source>
        <dbReference type="ARBA" id="ARBA00023163"/>
    </source>
</evidence>
<evidence type="ECO:0000256" key="4">
    <source>
        <dbReference type="SAM" id="MobiDB-lite"/>
    </source>
</evidence>
<dbReference type="Gene3D" id="1.10.260.40">
    <property type="entry name" value="lambda repressor-like DNA-binding domains"/>
    <property type="match status" value="1"/>
</dbReference>
<organism evidence="6">
    <name type="scientific">Phaeocystis antarctica</name>
    <dbReference type="NCBI Taxonomy" id="33657"/>
    <lineage>
        <taxon>Eukaryota</taxon>
        <taxon>Haptista</taxon>
        <taxon>Haptophyta</taxon>
        <taxon>Prymnesiophyceae</taxon>
        <taxon>Phaeocystales</taxon>
        <taxon>Phaeocystaceae</taxon>
        <taxon>Phaeocystis</taxon>
    </lineage>
</organism>
<dbReference type="SUPFAM" id="SSF47413">
    <property type="entry name" value="lambda repressor-like DNA-binding domains"/>
    <property type="match status" value="1"/>
</dbReference>
<keyword evidence="2" id="KW-0238">DNA-binding</keyword>
<dbReference type="PROSITE" id="PS50943">
    <property type="entry name" value="HTH_CROC1"/>
    <property type="match status" value="1"/>
</dbReference>
<dbReference type="GO" id="GO:0003677">
    <property type="term" value="F:DNA binding"/>
    <property type="evidence" value="ECO:0007669"/>
    <property type="project" value="UniProtKB-KW"/>
</dbReference>